<protein>
    <submittedName>
        <fullName evidence="1">Uncharacterized protein</fullName>
    </submittedName>
</protein>
<dbReference type="Proteomes" id="UP000248817">
    <property type="component" value="Unassembled WGS sequence"/>
</dbReference>
<evidence type="ECO:0000313" key="2">
    <source>
        <dbReference type="Proteomes" id="UP000248817"/>
    </source>
</evidence>
<name>A0A2V5HPS5_9EURO</name>
<dbReference type="EMBL" id="KZ825595">
    <property type="protein sequence ID" value="PYI26498.1"/>
    <property type="molecule type" value="Genomic_DNA"/>
</dbReference>
<dbReference type="AlphaFoldDB" id="A0A2V5HPS5"/>
<keyword evidence="2" id="KW-1185">Reference proteome</keyword>
<accession>A0A2V5HPS5</accession>
<proteinExistence type="predicted"/>
<sequence>MGTTNRLRRIWDRISRSPDFWGYVSFDRVQMASFFHFELRIGRFQAGAVCSRYHPAKSCISFELIFVVSYIATYHFTSCSDG</sequence>
<organism evidence="1 2">
    <name type="scientific">Aspergillus indologenus CBS 114.80</name>
    <dbReference type="NCBI Taxonomy" id="1450541"/>
    <lineage>
        <taxon>Eukaryota</taxon>
        <taxon>Fungi</taxon>
        <taxon>Dikarya</taxon>
        <taxon>Ascomycota</taxon>
        <taxon>Pezizomycotina</taxon>
        <taxon>Eurotiomycetes</taxon>
        <taxon>Eurotiomycetidae</taxon>
        <taxon>Eurotiales</taxon>
        <taxon>Aspergillaceae</taxon>
        <taxon>Aspergillus</taxon>
        <taxon>Aspergillus subgen. Circumdati</taxon>
    </lineage>
</organism>
<evidence type="ECO:0000313" key="1">
    <source>
        <dbReference type="EMBL" id="PYI26498.1"/>
    </source>
</evidence>
<reference evidence="1 2" key="1">
    <citation type="submission" date="2018-02" db="EMBL/GenBank/DDBJ databases">
        <title>The genomes of Aspergillus section Nigri reveals drivers in fungal speciation.</title>
        <authorList>
            <consortium name="DOE Joint Genome Institute"/>
            <person name="Vesth T.C."/>
            <person name="Nybo J."/>
            <person name="Theobald S."/>
            <person name="Brandl J."/>
            <person name="Frisvad J.C."/>
            <person name="Nielsen K.F."/>
            <person name="Lyhne E.K."/>
            <person name="Kogle M.E."/>
            <person name="Kuo A."/>
            <person name="Riley R."/>
            <person name="Clum A."/>
            <person name="Nolan M."/>
            <person name="Lipzen A."/>
            <person name="Salamov A."/>
            <person name="Henrissat B."/>
            <person name="Wiebenga A."/>
            <person name="De vries R.P."/>
            <person name="Grigoriev I.V."/>
            <person name="Mortensen U.H."/>
            <person name="Andersen M.R."/>
            <person name="Baker S.E."/>
        </authorList>
    </citation>
    <scope>NUCLEOTIDE SEQUENCE [LARGE SCALE GENOMIC DNA]</scope>
    <source>
        <strain evidence="1 2">CBS 114.80</strain>
    </source>
</reference>
<gene>
    <name evidence="1" type="ORF">BP00DRAFT_61651</name>
</gene>